<name>A0ABD0XS40_9HEMI</name>
<dbReference type="AlphaFoldDB" id="A0ABD0XS40"/>
<dbReference type="EMBL" id="JBFDAA010000047">
    <property type="protein sequence ID" value="KAL1110002.1"/>
    <property type="molecule type" value="Genomic_DNA"/>
</dbReference>
<gene>
    <name evidence="1" type="ORF">AAG570_014018</name>
</gene>
<dbReference type="SUPFAM" id="SSF69349">
    <property type="entry name" value="Phage fibre proteins"/>
    <property type="match status" value="1"/>
</dbReference>
<dbReference type="Proteomes" id="UP001558652">
    <property type="component" value="Unassembled WGS sequence"/>
</dbReference>
<evidence type="ECO:0000313" key="1">
    <source>
        <dbReference type="EMBL" id="KAL1110002.1"/>
    </source>
</evidence>
<evidence type="ECO:0000313" key="2">
    <source>
        <dbReference type="Proteomes" id="UP001558652"/>
    </source>
</evidence>
<accession>A0ABD0XS40</accession>
<organism evidence="1 2">
    <name type="scientific">Ranatra chinensis</name>
    <dbReference type="NCBI Taxonomy" id="642074"/>
    <lineage>
        <taxon>Eukaryota</taxon>
        <taxon>Metazoa</taxon>
        <taxon>Ecdysozoa</taxon>
        <taxon>Arthropoda</taxon>
        <taxon>Hexapoda</taxon>
        <taxon>Insecta</taxon>
        <taxon>Pterygota</taxon>
        <taxon>Neoptera</taxon>
        <taxon>Paraneoptera</taxon>
        <taxon>Hemiptera</taxon>
        <taxon>Heteroptera</taxon>
        <taxon>Panheteroptera</taxon>
        <taxon>Nepomorpha</taxon>
        <taxon>Nepidae</taxon>
        <taxon>Ranatrinae</taxon>
        <taxon>Ranatra</taxon>
    </lineage>
</organism>
<protein>
    <submittedName>
        <fullName evidence="1">Uncharacterized protein</fullName>
    </submittedName>
</protein>
<dbReference type="Gene3D" id="2.150.10.10">
    <property type="entry name" value="Serralysin-like metalloprotease, C-terminal"/>
    <property type="match status" value="1"/>
</dbReference>
<sequence>MTSYNGFVWPKKGKVFAPDWDEKKECGNGLHGFLWGEGDAGLASKYEDAIWIVAKVKEGECVDLNGKVKFPSAHVVFCGSREQAVQIIQNNAPHGKKINWSTVTGGYKSTVTGGDWSTVTGGNRSTVTGGNMSTVTGGDGSTVTGGNWSTVTGGDGSTVTGGYWSTVTGGNWSTVTGGNMSTVTGGDGSTVTGGNWSTVTGGDGSTVTGGYRSTVTGGDGAVLIIKKILHGRGTNFIAEVGERGIKPNTPYQIDENGMYLVISQDLLQAIQAEAFDQFDSKAIAIDCAKNSAMMGDDVAVVHVVGEFSGQEQLSRCAEYELQPGKDFPFTLASICPWCWDYDGETVELEECGLGVRCPRCKKIATKQQVLAELSHLVIEQQEALERMERKGAA</sequence>
<comment type="caution">
    <text evidence="1">The sequence shown here is derived from an EMBL/GenBank/DDBJ whole genome shotgun (WGS) entry which is preliminary data.</text>
</comment>
<dbReference type="InterPro" id="IPR000258">
    <property type="entry name" value="Ice_nucleatn"/>
</dbReference>
<proteinExistence type="predicted"/>
<reference evidence="1 2" key="1">
    <citation type="submission" date="2024-07" db="EMBL/GenBank/DDBJ databases">
        <title>Chromosome-level genome assembly of the water stick insect Ranatra chinensis (Heteroptera: Nepidae).</title>
        <authorList>
            <person name="Liu X."/>
        </authorList>
    </citation>
    <scope>NUCLEOTIDE SEQUENCE [LARGE SCALE GENOMIC DNA]</scope>
    <source>
        <strain evidence="1">Cailab_2021Rc</strain>
        <tissue evidence="1">Muscle</tissue>
    </source>
</reference>
<dbReference type="InterPro" id="IPR011049">
    <property type="entry name" value="Serralysin-like_metalloprot_C"/>
</dbReference>
<dbReference type="PRINTS" id="PR00327">
    <property type="entry name" value="ICENUCLEATN"/>
</dbReference>
<keyword evidence="2" id="KW-1185">Reference proteome</keyword>